<evidence type="ECO:0000256" key="1">
    <source>
        <dbReference type="ARBA" id="ARBA00004994"/>
    </source>
</evidence>
<evidence type="ECO:0000256" key="5">
    <source>
        <dbReference type="ARBA" id="ARBA00032024"/>
    </source>
</evidence>
<dbReference type="InterPro" id="IPR013332">
    <property type="entry name" value="KPR_N"/>
</dbReference>
<gene>
    <name evidence="9" type="ORF">LMG26411_04342</name>
</gene>
<dbReference type="InterPro" id="IPR013328">
    <property type="entry name" value="6PGD_dom2"/>
</dbReference>
<comment type="pathway">
    <text evidence="1">Cofactor biosynthesis; (R)-pantothenate biosynthesis; (R)-pantoate from 3-methyl-2-oxobutanoate: step 2/2.</text>
</comment>
<sequence length="324" mass="34549">MKTTIYGAGAIGGWIGARLLRQGCDVTFVARGATLQRLRDKGLTLKQGQDVFSLPVHATDNPASLGQQDLVVVSVKAPALPDIAEALRPLLGPHTTVLTAMNGVPWWFFDGFGESMSGTRLRTVDPESRIAKAIPAELVIGGVVHASCILEAPGVVRQHFGNDMIIGEPRGGISERVEGLAAILNRAGIEAKISAQIQRDVWFKLWGNMTTNPISALTGATTDRIVDDPLVMDFATRAMLEAKQIGEAFGLPISQAPADRHRLTRTLGAAKTSMLQDVEAGKPIELDAILGAVQELGQLTRVPTPSINALLGLTRLKARVSGLY</sequence>
<dbReference type="Proteomes" id="UP000672657">
    <property type="component" value="Unassembled WGS sequence"/>
</dbReference>
<evidence type="ECO:0000256" key="3">
    <source>
        <dbReference type="ARBA" id="ARBA00019465"/>
    </source>
</evidence>
<dbReference type="Gene3D" id="1.10.1040.10">
    <property type="entry name" value="N-(1-d-carboxylethyl)-l-norvaline Dehydrogenase, domain 2"/>
    <property type="match status" value="1"/>
</dbReference>
<comment type="catalytic activity">
    <reaction evidence="6">
        <text>(R)-pantoate + NADP(+) = 2-dehydropantoate + NADPH + H(+)</text>
        <dbReference type="Rhea" id="RHEA:16233"/>
        <dbReference type="ChEBI" id="CHEBI:11561"/>
        <dbReference type="ChEBI" id="CHEBI:15378"/>
        <dbReference type="ChEBI" id="CHEBI:15980"/>
        <dbReference type="ChEBI" id="CHEBI:57783"/>
        <dbReference type="ChEBI" id="CHEBI:58349"/>
        <dbReference type="EC" id="1.1.1.169"/>
    </reaction>
</comment>
<dbReference type="EMBL" id="CAJPVI010000028">
    <property type="protein sequence ID" value="CAG2153157.1"/>
    <property type="molecule type" value="Genomic_DNA"/>
</dbReference>
<evidence type="ECO:0000256" key="6">
    <source>
        <dbReference type="ARBA" id="ARBA00048793"/>
    </source>
</evidence>
<dbReference type="Gene3D" id="3.40.50.720">
    <property type="entry name" value="NAD(P)-binding Rossmann-like Domain"/>
    <property type="match status" value="1"/>
</dbReference>
<evidence type="ECO:0000256" key="4">
    <source>
        <dbReference type="ARBA" id="ARBA00022655"/>
    </source>
</evidence>
<dbReference type="RefSeq" id="WP_211955330.1">
    <property type="nucleotide sequence ID" value="NZ_CAJPVI010000028.1"/>
</dbReference>
<evidence type="ECO:0000313" key="10">
    <source>
        <dbReference type="Proteomes" id="UP000672657"/>
    </source>
</evidence>
<organism evidence="9 10">
    <name type="scientific">Cupriavidus numazuensis</name>
    <dbReference type="NCBI Taxonomy" id="221992"/>
    <lineage>
        <taxon>Bacteria</taxon>
        <taxon>Pseudomonadati</taxon>
        <taxon>Pseudomonadota</taxon>
        <taxon>Betaproteobacteria</taxon>
        <taxon>Burkholderiales</taxon>
        <taxon>Burkholderiaceae</taxon>
        <taxon>Cupriavidus</taxon>
    </lineage>
</organism>
<dbReference type="InterPro" id="IPR051402">
    <property type="entry name" value="KPR-Related"/>
</dbReference>
<dbReference type="EC" id="1.1.1.169" evidence="2"/>
<dbReference type="InterPro" id="IPR013752">
    <property type="entry name" value="KPA_reductase"/>
</dbReference>
<feature type="domain" description="Ketopantoate reductase C-terminal" evidence="8">
    <location>
        <begin position="197"/>
        <end position="317"/>
    </location>
</feature>
<dbReference type="PANTHER" id="PTHR21708">
    <property type="entry name" value="PROBABLE 2-DEHYDROPANTOATE 2-REDUCTASE"/>
    <property type="match status" value="1"/>
</dbReference>
<dbReference type="Pfam" id="PF08546">
    <property type="entry name" value="ApbA_C"/>
    <property type="match status" value="1"/>
</dbReference>
<evidence type="ECO:0000259" key="8">
    <source>
        <dbReference type="Pfam" id="PF08546"/>
    </source>
</evidence>
<dbReference type="SUPFAM" id="SSF51735">
    <property type="entry name" value="NAD(P)-binding Rossmann-fold domains"/>
    <property type="match status" value="1"/>
</dbReference>
<proteinExistence type="predicted"/>
<dbReference type="InterPro" id="IPR008927">
    <property type="entry name" value="6-PGluconate_DH-like_C_sf"/>
</dbReference>
<evidence type="ECO:0000313" key="9">
    <source>
        <dbReference type="EMBL" id="CAG2153157.1"/>
    </source>
</evidence>
<dbReference type="NCBIfam" id="NF005089">
    <property type="entry name" value="PRK06522.1-4"/>
    <property type="match status" value="1"/>
</dbReference>
<reference evidence="9 10" key="1">
    <citation type="submission" date="2021-03" db="EMBL/GenBank/DDBJ databases">
        <authorList>
            <person name="Peeters C."/>
        </authorList>
    </citation>
    <scope>NUCLEOTIDE SEQUENCE [LARGE SCALE GENOMIC DNA]</scope>
    <source>
        <strain evidence="9 10">LMG 26411</strain>
    </source>
</reference>
<keyword evidence="4" id="KW-0566">Pantothenate biosynthesis</keyword>
<comment type="caution">
    <text evidence="9">The sequence shown here is derived from an EMBL/GenBank/DDBJ whole genome shotgun (WGS) entry which is preliminary data.</text>
</comment>
<dbReference type="InterPro" id="IPR036291">
    <property type="entry name" value="NAD(P)-bd_dom_sf"/>
</dbReference>
<evidence type="ECO:0000259" key="7">
    <source>
        <dbReference type="Pfam" id="PF02558"/>
    </source>
</evidence>
<dbReference type="PANTHER" id="PTHR21708:SF45">
    <property type="entry name" value="2-DEHYDROPANTOATE 2-REDUCTASE"/>
    <property type="match status" value="1"/>
</dbReference>
<name>A0ABN7Q598_9BURK</name>
<evidence type="ECO:0000256" key="2">
    <source>
        <dbReference type="ARBA" id="ARBA00013014"/>
    </source>
</evidence>
<feature type="domain" description="Ketopantoate reductase N-terminal" evidence="7">
    <location>
        <begin position="4"/>
        <end position="169"/>
    </location>
</feature>
<accession>A0ABN7Q598</accession>
<protein>
    <recommendedName>
        <fullName evidence="3">2-dehydropantoate 2-reductase</fullName>
        <ecNumber evidence="2">1.1.1.169</ecNumber>
    </recommendedName>
    <alternativeName>
        <fullName evidence="5">Ketopantoate reductase</fullName>
    </alternativeName>
</protein>
<dbReference type="SUPFAM" id="SSF48179">
    <property type="entry name" value="6-phosphogluconate dehydrogenase C-terminal domain-like"/>
    <property type="match status" value="1"/>
</dbReference>
<keyword evidence="10" id="KW-1185">Reference proteome</keyword>
<dbReference type="Pfam" id="PF02558">
    <property type="entry name" value="ApbA"/>
    <property type="match status" value="1"/>
</dbReference>